<evidence type="ECO:0000256" key="5">
    <source>
        <dbReference type="SAM" id="SignalP"/>
    </source>
</evidence>
<evidence type="ECO:0000256" key="1">
    <source>
        <dbReference type="ARBA" id="ARBA00004196"/>
    </source>
</evidence>
<accession>A0ABU8DZ78</accession>
<sequence>MTRRAALTTALAVAALALSACGGSTGDTPDDTPGGTAADDAFPVTIEHIWGETTVPERPERVVALGVTDSDPLLGMGVVPLAVTPFVFYADTNGVGPWAQDLLGGAEPEVFTSSEVDVEAVAALRPDLIVGVSAGFDEPVYQQLSAIAPTLVRPAGTVAYGVDRDVATRMIAQAVGEVDRGEELIAAADQAVADAVAEHPEFAGATGVAALYSGGQYYAFLPADARGRALTGLGIELPAAITDQDTGESFYVDVSAERLDLLDADVLLVLTDPDSVATVESDPVLAQVPVVARGGMVVDAGDVRGALSYNSVLSAPYLAENLPPLLAEALATR</sequence>
<comment type="subcellular location">
    <subcellularLocation>
        <location evidence="1">Cell envelope</location>
    </subcellularLocation>
</comment>
<organism evidence="7 8">
    <name type="scientific">Klenkia sesuvii</name>
    <dbReference type="NCBI Taxonomy" id="3103137"/>
    <lineage>
        <taxon>Bacteria</taxon>
        <taxon>Bacillati</taxon>
        <taxon>Actinomycetota</taxon>
        <taxon>Actinomycetes</taxon>
        <taxon>Geodermatophilales</taxon>
        <taxon>Geodermatophilaceae</taxon>
        <taxon>Klenkia</taxon>
    </lineage>
</organism>
<feature type="chain" id="PRO_5046355635" evidence="5">
    <location>
        <begin position="23"/>
        <end position="333"/>
    </location>
</feature>
<dbReference type="InterPro" id="IPR051313">
    <property type="entry name" value="Bact_iron-sidero_bind"/>
</dbReference>
<proteinExistence type="inferred from homology"/>
<comment type="caution">
    <text evidence="7">The sequence shown here is derived from an EMBL/GenBank/DDBJ whole genome shotgun (WGS) entry which is preliminary data.</text>
</comment>
<protein>
    <submittedName>
        <fullName evidence="7">ABC transporter substrate-binding protein</fullName>
    </submittedName>
</protein>
<evidence type="ECO:0000313" key="8">
    <source>
        <dbReference type="Proteomes" id="UP001361570"/>
    </source>
</evidence>
<feature type="domain" description="Fe/B12 periplasmic-binding" evidence="6">
    <location>
        <begin position="61"/>
        <end position="330"/>
    </location>
</feature>
<dbReference type="RefSeq" id="WP_336406261.1">
    <property type="nucleotide sequence ID" value="NZ_JBAPLU010000036.1"/>
</dbReference>
<dbReference type="EMBL" id="JBAPLU010000036">
    <property type="protein sequence ID" value="MEI4274146.1"/>
    <property type="molecule type" value="Genomic_DNA"/>
</dbReference>
<dbReference type="Gene3D" id="3.40.50.1980">
    <property type="entry name" value="Nitrogenase molybdenum iron protein domain"/>
    <property type="match status" value="2"/>
</dbReference>
<gene>
    <name evidence="7" type="ORF">TEK04_20670</name>
</gene>
<keyword evidence="3" id="KW-0813">Transport</keyword>
<feature type="signal peptide" evidence="5">
    <location>
        <begin position="1"/>
        <end position="22"/>
    </location>
</feature>
<comment type="similarity">
    <text evidence="2">Belongs to the bacterial solute-binding protein 8 family.</text>
</comment>
<dbReference type="SUPFAM" id="SSF53807">
    <property type="entry name" value="Helical backbone' metal receptor"/>
    <property type="match status" value="1"/>
</dbReference>
<keyword evidence="8" id="KW-1185">Reference proteome</keyword>
<reference evidence="7 8" key="1">
    <citation type="submission" date="2024-03" db="EMBL/GenBank/DDBJ databases">
        <title>Draft genome sequence of Klenkia sp. LSe6-5.</title>
        <authorList>
            <person name="Duangmal K."/>
            <person name="Chantavorakit T."/>
        </authorList>
    </citation>
    <scope>NUCLEOTIDE SEQUENCE [LARGE SCALE GENOMIC DNA]</scope>
    <source>
        <strain evidence="7 8">LSe6-5</strain>
    </source>
</reference>
<keyword evidence="4 5" id="KW-0732">Signal</keyword>
<dbReference type="Pfam" id="PF01497">
    <property type="entry name" value="Peripla_BP_2"/>
    <property type="match status" value="1"/>
</dbReference>
<dbReference type="InterPro" id="IPR002491">
    <property type="entry name" value="ABC_transptr_periplasmic_BD"/>
</dbReference>
<dbReference type="PROSITE" id="PS51257">
    <property type="entry name" value="PROKAR_LIPOPROTEIN"/>
    <property type="match status" value="1"/>
</dbReference>
<dbReference type="PANTHER" id="PTHR30532:SF24">
    <property type="entry name" value="FERRIC ENTEROBACTIN-BINDING PERIPLASMIC PROTEIN FEPB"/>
    <property type="match status" value="1"/>
</dbReference>
<dbReference type="PANTHER" id="PTHR30532">
    <property type="entry name" value="IRON III DICITRATE-BINDING PERIPLASMIC PROTEIN"/>
    <property type="match status" value="1"/>
</dbReference>
<evidence type="ECO:0000256" key="4">
    <source>
        <dbReference type="ARBA" id="ARBA00022729"/>
    </source>
</evidence>
<dbReference type="Proteomes" id="UP001361570">
    <property type="component" value="Unassembled WGS sequence"/>
</dbReference>
<evidence type="ECO:0000259" key="6">
    <source>
        <dbReference type="PROSITE" id="PS50983"/>
    </source>
</evidence>
<evidence type="ECO:0000256" key="3">
    <source>
        <dbReference type="ARBA" id="ARBA00022448"/>
    </source>
</evidence>
<evidence type="ECO:0000313" key="7">
    <source>
        <dbReference type="EMBL" id="MEI4274146.1"/>
    </source>
</evidence>
<dbReference type="PROSITE" id="PS50983">
    <property type="entry name" value="FE_B12_PBP"/>
    <property type="match status" value="1"/>
</dbReference>
<evidence type="ECO:0000256" key="2">
    <source>
        <dbReference type="ARBA" id="ARBA00008814"/>
    </source>
</evidence>
<name>A0ABU8DZ78_9ACTN</name>